<proteinExistence type="inferred from homology"/>
<name>A0A645BTW6_9ZZZZ</name>
<dbReference type="GO" id="GO:0005886">
    <property type="term" value="C:plasma membrane"/>
    <property type="evidence" value="ECO:0007669"/>
    <property type="project" value="UniProtKB-SubCell"/>
</dbReference>
<evidence type="ECO:0000256" key="1">
    <source>
        <dbReference type="ARBA" id="ARBA00004651"/>
    </source>
</evidence>
<feature type="transmembrane region" description="Helical" evidence="7">
    <location>
        <begin position="192"/>
        <end position="212"/>
    </location>
</feature>
<comment type="caution">
    <text evidence="8">The sequence shown here is derived from an EMBL/GenBank/DDBJ whole genome shotgun (WGS) entry which is preliminary data.</text>
</comment>
<feature type="transmembrane region" description="Helical" evidence="7">
    <location>
        <begin position="161"/>
        <end position="180"/>
    </location>
</feature>
<evidence type="ECO:0000256" key="7">
    <source>
        <dbReference type="SAM" id="Phobius"/>
    </source>
</evidence>
<feature type="transmembrane region" description="Helical" evidence="7">
    <location>
        <begin position="129"/>
        <end position="149"/>
    </location>
</feature>
<evidence type="ECO:0008006" key="9">
    <source>
        <dbReference type="Google" id="ProtNLM"/>
    </source>
</evidence>
<accession>A0A645BTW6</accession>
<feature type="transmembrane region" description="Helical" evidence="7">
    <location>
        <begin position="250"/>
        <end position="269"/>
    </location>
</feature>
<evidence type="ECO:0000256" key="6">
    <source>
        <dbReference type="ARBA" id="ARBA00023136"/>
    </source>
</evidence>
<organism evidence="8">
    <name type="scientific">bioreactor metagenome</name>
    <dbReference type="NCBI Taxonomy" id="1076179"/>
    <lineage>
        <taxon>unclassified sequences</taxon>
        <taxon>metagenomes</taxon>
        <taxon>ecological metagenomes</taxon>
    </lineage>
</organism>
<dbReference type="Pfam" id="PF13440">
    <property type="entry name" value="Polysacc_synt_3"/>
    <property type="match status" value="1"/>
</dbReference>
<evidence type="ECO:0000256" key="5">
    <source>
        <dbReference type="ARBA" id="ARBA00022989"/>
    </source>
</evidence>
<comment type="subcellular location">
    <subcellularLocation>
        <location evidence="1">Cell membrane</location>
        <topology evidence="1">Multi-pass membrane protein</topology>
    </subcellularLocation>
</comment>
<reference evidence="8" key="1">
    <citation type="submission" date="2019-08" db="EMBL/GenBank/DDBJ databases">
        <authorList>
            <person name="Kucharzyk K."/>
            <person name="Murdoch R.W."/>
            <person name="Higgins S."/>
            <person name="Loffler F."/>
        </authorList>
    </citation>
    <scope>NUCLEOTIDE SEQUENCE</scope>
</reference>
<keyword evidence="5 7" id="KW-1133">Transmembrane helix</keyword>
<keyword evidence="4 7" id="KW-0812">Transmembrane</keyword>
<feature type="transmembrane region" description="Helical" evidence="7">
    <location>
        <begin position="89"/>
        <end position="109"/>
    </location>
</feature>
<evidence type="ECO:0000256" key="4">
    <source>
        <dbReference type="ARBA" id="ARBA00022692"/>
    </source>
</evidence>
<feature type="transmembrane region" description="Helical" evidence="7">
    <location>
        <begin position="218"/>
        <end position="238"/>
    </location>
</feature>
<evidence type="ECO:0000256" key="2">
    <source>
        <dbReference type="ARBA" id="ARBA00007430"/>
    </source>
</evidence>
<feature type="transmembrane region" description="Helical" evidence="7">
    <location>
        <begin position="6"/>
        <end position="25"/>
    </location>
</feature>
<gene>
    <name evidence="8" type="ORF">SDC9_115451</name>
</gene>
<evidence type="ECO:0000256" key="3">
    <source>
        <dbReference type="ARBA" id="ARBA00022475"/>
    </source>
</evidence>
<keyword evidence="3" id="KW-1003">Cell membrane</keyword>
<evidence type="ECO:0000313" key="8">
    <source>
        <dbReference type="EMBL" id="MPM68518.1"/>
    </source>
</evidence>
<dbReference type="PANTHER" id="PTHR30250">
    <property type="entry name" value="PST FAMILY PREDICTED COLANIC ACID TRANSPORTER"/>
    <property type="match status" value="1"/>
</dbReference>
<protein>
    <recommendedName>
        <fullName evidence="9">Polysaccharide biosynthesis protein C-terminal domain-containing protein</fullName>
    </recommendedName>
</protein>
<dbReference type="AlphaFoldDB" id="A0A645BTW6"/>
<dbReference type="InterPro" id="IPR050833">
    <property type="entry name" value="Poly_Biosynth_Transport"/>
</dbReference>
<dbReference type="PANTHER" id="PTHR30250:SF10">
    <property type="entry name" value="LIPOPOLYSACCHARIDE BIOSYNTHESIS PROTEIN WZXC"/>
    <property type="match status" value="1"/>
</dbReference>
<keyword evidence="6 7" id="KW-0472">Membrane</keyword>
<dbReference type="EMBL" id="VSSQ01022299">
    <property type="protein sequence ID" value="MPM68518.1"/>
    <property type="molecule type" value="Genomic_DNA"/>
</dbReference>
<feature type="transmembrane region" description="Helical" evidence="7">
    <location>
        <begin position="46"/>
        <end position="69"/>
    </location>
</feature>
<feature type="transmembrane region" description="Helical" evidence="7">
    <location>
        <begin position="275"/>
        <end position="295"/>
    </location>
</feature>
<comment type="similarity">
    <text evidence="2">Belongs to the polysaccharide synthase family.</text>
</comment>
<sequence>MAYNGLGVWTLAWQPVILSFSKSALLWMSNKWRPKLIFKLSNIQSLFGFASSLLLASLINSIFTNIYSVAIGKLYPTKDLGYYSQGNKISLMVISSIYSSLQAATYPIFSSIQDDKERSIRSYRKTIRFTAFLTFPLMIGLVSIAEPLISILLKKEWAGCIPFFQLTCIAGIFTILTSINQNFIKVYGRSDVIFKLEIVRTVLIILGLLVSLKESASVMIGIQTLIQAIIYLISIIYIGHSIEYSWTKQLKDILPYTVISVLMWGLLVIPEYYIGSYYALLLTKMTIGILFYYITNKYLGSQILREAVEILFKQKSK</sequence>